<sequence>MFKNEYQGGPFVEVFSAQGKDPAAKWKFFGSPSAIWKDFDKEVKSFVFILEGSSQTNRMQLPKENKQTLGLIQQFLILQVNVPLGKDFSIELLIADLGNIKRRLYLSTVHKELSSTPLHAKIPLFIIRRKIWCNLCIDLVAFTSGIFKGAVFQSLDGIIVSANCKLRKIFTMKLKPKGTPEEDDDIYGTHLATHEPTDVIPRSCQFTTDVPQVTQLFNMTNLYPAEIRLGVRPSTSTISDQLATRASGNIRSNKNQDVSHIAFGSKVLGPPPSTGRKLSLRISADAVKLMSDRNDKSARQPNLCITEESEQPSDRFYLLSSQFHDASDQRNKENIHQIRQKELPASVDQQIIQPYPLPSRETSADKNNNRRRLHMRSTDKDMTEIIDSSSGRCKNEDKPSVKLRTPSCEKLNNLELSNSSCLQQLSSHQTDEWIFPNSFQKESSKQSVSSQDLPCINSVPYGRADNTNERCKETSKVQETHEDVFIYSSRPRSIPQWKSQNSSLDEYTYPLEFKEDSKAERRGARMEDDFYGSDSSDDDSPSVFIRCTPSPQTAYSILESSPPTIVTEELVERTPVSYECKSSGGSDKDSQKEVMPLKSQTSHMKKVETDNIQKKIMPTPSLSPTGSWPEFSKEVANTSKTLKVIPVSQIRTSMNKKSVKEIPKEDSRLTADPSGYNWRNYQCNKMSASELQMLASMRRQQCEELEDDGTSHCLSASQIDNCNVNISTSSDDTTTWNSCLPLPVSQGHHYQNEMHPLSRSNPRDWLNIFSPPIIPPSQQLAVQVNISENQKQSTNQNTCTQDENISREDEEEILTLLYDPCLNCYFDPETGKYYELA</sequence>
<evidence type="ECO:0000256" key="1">
    <source>
        <dbReference type="SAM" id="MobiDB-lite"/>
    </source>
</evidence>
<dbReference type="OrthoDB" id="10261083at2759"/>
<dbReference type="FunCoup" id="A0A6P8NZ69">
    <property type="interactions" value="43"/>
</dbReference>
<accession>A0A6P8NZ69</accession>
<dbReference type="GeneID" id="117351129"/>
<dbReference type="Proteomes" id="UP000515159">
    <property type="component" value="Chromosome 17"/>
</dbReference>
<feature type="domain" description="CFA20" evidence="2">
    <location>
        <begin position="1"/>
        <end position="173"/>
    </location>
</feature>
<feature type="region of interest" description="Disordered" evidence="1">
    <location>
        <begin position="578"/>
        <end position="607"/>
    </location>
</feature>
<gene>
    <name evidence="4" type="primary">CFAP20DC</name>
</gene>
<evidence type="ECO:0000259" key="2">
    <source>
        <dbReference type="Pfam" id="PF05018"/>
    </source>
</evidence>
<keyword evidence="3" id="KW-1185">Reference proteome</keyword>
<protein>
    <submittedName>
        <fullName evidence="4">Uncharacterized protein C3orf67 homolog isoform X2</fullName>
    </submittedName>
</protein>
<dbReference type="AlphaFoldDB" id="A0A6P8NZ69"/>
<name>A0A6P8NZ69_GEOSA</name>
<evidence type="ECO:0000313" key="4">
    <source>
        <dbReference type="RefSeq" id="XP_033781867.1"/>
    </source>
</evidence>
<organism evidence="3 4">
    <name type="scientific">Geotrypetes seraphini</name>
    <name type="common">Gaboon caecilian</name>
    <name type="synonym">Caecilia seraphini</name>
    <dbReference type="NCBI Taxonomy" id="260995"/>
    <lineage>
        <taxon>Eukaryota</taxon>
        <taxon>Metazoa</taxon>
        <taxon>Chordata</taxon>
        <taxon>Craniata</taxon>
        <taxon>Vertebrata</taxon>
        <taxon>Euteleostomi</taxon>
        <taxon>Amphibia</taxon>
        <taxon>Gymnophiona</taxon>
        <taxon>Geotrypetes</taxon>
    </lineage>
</organism>
<dbReference type="InterPro" id="IPR040441">
    <property type="entry name" value="CFA20/CFAP20DC"/>
</dbReference>
<proteinExistence type="predicted"/>
<dbReference type="InParanoid" id="A0A6P8NZ69"/>
<evidence type="ECO:0000313" key="3">
    <source>
        <dbReference type="Proteomes" id="UP000515159"/>
    </source>
</evidence>
<dbReference type="PANTHER" id="PTHR12458">
    <property type="entry name" value="ORF PROTEIN"/>
    <property type="match status" value="1"/>
</dbReference>
<dbReference type="CTD" id="200844"/>
<dbReference type="RefSeq" id="XP_033781867.1">
    <property type="nucleotide sequence ID" value="XM_033925976.1"/>
</dbReference>
<dbReference type="InterPro" id="IPR007714">
    <property type="entry name" value="CFA20_dom"/>
</dbReference>
<dbReference type="Pfam" id="PF05018">
    <property type="entry name" value="CFA20_dom"/>
    <property type="match status" value="1"/>
</dbReference>
<reference evidence="4" key="1">
    <citation type="submission" date="2025-08" db="UniProtKB">
        <authorList>
            <consortium name="RefSeq"/>
        </authorList>
    </citation>
    <scope>IDENTIFICATION</scope>
</reference>